<dbReference type="GO" id="GO:0008239">
    <property type="term" value="F:dipeptidyl-peptidase activity"/>
    <property type="evidence" value="ECO:0007669"/>
    <property type="project" value="UniProtKB-EC"/>
</dbReference>
<protein>
    <submittedName>
        <fullName evidence="5">Dipeptidyl-peptidase IV</fullName>
        <ecNumber evidence="5">3.4.14.5</ecNumber>
    </submittedName>
</protein>
<gene>
    <name evidence="5" type="primary">dpp4</name>
    <name evidence="5" type="ORF">HME7025_00449</name>
</gene>
<evidence type="ECO:0000259" key="3">
    <source>
        <dbReference type="Pfam" id="PF00326"/>
    </source>
</evidence>
<accession>A0A2S2DSF1</accession>
<evidence type="ECO:0000256" key="1">
    <source>
        <dbReference type="ARBA" id="ARBA00023180"/>
    </source>
</evidence>
<evidence type="ECO:0000313" key="5">
    <source>
        <dbReference type="EMBL" id="AWL08321.1"/>
    </source>
</evidence>
<dbReference type="InterPro" id="IPR050278">
    <property type="entry name" value="Serine_Prot_S9B/DPPIV"/>
</dbReference>
<evidence type="ECO:0000259" key="4">
    <source>
        <dbReference type="Pfam" id="PF00930"/>
    </source>
</evidence>
<name>A0A2S2DSF1_9BACT</name>
<dbReference type="SUPFAM" id="SSF82171">
    <property type="entry name" value="DPP6 N-terminal domain-like"/>
    <property type="match status" value="1"/>
</dbReference>
<sequence length="728" mass="83656">MILRFYRTLSFAVIFLLAHVSMAQKSVSLEDVWQNYTFRQRSIQNLNWTKDGQHYTELKEGKIIKYSVVDPKNSEVLFDEEIQRVAGKKIKVESFSLSSDELKILISTESEQIYRRSSKENNFIFDRQNKSITPLSKAGKQMHASFSPDGKKVAFVRENNLFLVDLISGKEKAITTSGKFNHIIHGACDWVYEEEFSFAKAFQWSPDSKKIAYYTFDETKVPEYNMQMWGELYPKDYRFKYPKAGEANSIVSLSVYSLTNQKSIPIQVGKDKDQYIPRMKWTASSDWVSFIRLNRLQNHMEILHASAKDGNSKVIYEERSNTSLEIESVGNDITYLADQKRFIFSSEKSGFKHLYVADIATGKVDPISKGNWEVDDFYGFDEKSQTLYFNAAAKSAIQREVYKIQLDGSNFQMISQHAGTSTANFSPDFSFYMLYFSSAKEPLQISLKSSQGTLIRVLEDNTKLKQQLKDYAISTREFFQIPLANGESLNAYTIKPKNFDPNKKYPVLMHVYGGPGSQQVLDAYPVSNDFYWYQTLLDKGYIIYCLDNRGTGARGVDFKKITYQNLGKIEVQDQIYSAQYLAKLPYVDASRIGIWGWSYGGFMSSNCLMQGADVFKTAISVAPVTNWRFYDSIYTERYQRTPQENAKGYDENSPVNHVNKLKGNLLLVHGTGDDNVHFQNAVALQEALIKANKQFQSFYYPNKNHSISGGNTRYHLYQMMTNFLLKNL</sequence>
<dbReference type="PANTHER" id="PTHR11731">
    <property type="entry name" value="PROTEASE FAMILY S9B,C DIPEPTIDYL-PEPTIDASE IV-RELATED"/>
    <property type="match status" value="1"/>
</dbReference>
<dbReference type="GO" id="GO:0008236">
    <property type="term" value="F:serine-type peptidase activity"/>
    <property type="evidence" value="ECO:0007669"/>
    <property type="project" value="InterPro"/>
</dbReference>
<reference evidence="6" key="1">
    <citation type="submission" date="2018-05" db="EMBL/GenBank/DDBJ databases">
        <title>Pseudarcicella sp. HME7025 Genome sequencing and assembly.</title>
        <authorList>
            <person name="Kim H."/>
            <person name="Kang H."/>
            <person name="Joh K."/>
        </authorList>
    </citation>
    <scope>NUCLEOTIDE SEQUENCE [LARGE SCALE GENOMIC DNA]</scope>
    <source>
        <strain evidence="6">HME7025</strain>
    </source>
</reference>
<feature type="chain" id="PRO_5015657827" evidence="2">
    <location>
        <begin position="24"/>
        <end position="728"/>
    </location>
</feature>
<keyword evidence="2" id="KW-0732">Signal</keyword>
<dbReference type="InterPro" id="IPR001375">
    <property type="entry name" value="Peptidase_S9_cat"/>
</dbReference>
<dbReference type="OrthoDB" id="9812921at2"/>
<dbReference type="InterPro" id="IPR002469">
    <property type="entry name" value="Peptidase_S9B_N"/>
</dbReference>
<dbReference type="InterPro" id="IPR029058">
    <property type="entry name" value="AB_hydrolase_fold"/>
</dbReference>
<dbReference type="Pfam" id="PF00326">
    <property type="entry name" value="Peptidase_S9"/>
    <property type="match status" value="1"/>
</dbReference>
<dbReference type="AlphaFoldDB" id="A0A2S2DSF1"/>
<keyword evidence="1" id="KW-0325">Glycoprotein</keyword>
<proteinExistence type="predicted"/>
<dbReference type="EMBL" id="CP029346">
    <property type="protein sequence ID" value="AWL08321.1"/>
    <property type="molecule type" value="Genomic_DNA"/>
</dbReference>
<dbReference type="Gene3D" id="3.40.50.1820">
    <property type="entry name" value="alpha/beta hydrolase"/>
    <property type="match status" value="1"/>
</dbReference>
<organism evidence="5 6">
    <name type="scientific">Aquirufa nivalisilvae</name>
    <dbReference type="NCBI Taxonomy" id="2516557"/>
    <lineage>
        <taxon>Bacteria</taxon>
        <taxon>Pseudomonadati</taxon>
        <taxon>Bacteroidota</taxon>
        <taxon>Cytophagia</taxon>
        <taxon>Cytophagales</taxon>
        <taxon>Flectobacillaceae</taxon>
        <taxon>Aquirufa</taxon>
    </lineage>
</organism>
<dbReference type="Gene3D" id="2.140.10.30">
    <property type="entry name" value="Dipeptidylpeptidase IV, N-terminal domain"/>
    <property type="match status" value="1"/>
</dbReference>
<feature type="signal peptide" evidence="2">
    <location>
        <begin position="1"/>
        <end position="23"/>
    </location>
</feature>
<evidence type="ECO:0000313" key="6">
    <source>
        <dbReference type="Proteomes" id="UP000245468"/>
    </source>
</evidence>
<dbReference type="EC" id="3.4.14.5" evidence="5"/>
<dbReference type="SUPFAM" id="SSF53474">
    <property type="entry name" value="alpha/beta-Hydrolases"/>
    <property type="match status" value="1"/>
</dbReference>
<dbReference type="FunFam" id="3.40.50.1820:FF:000003">
    <property type="entry name" value="Dipeptidyl peptidase 4"/>
    <property type="match status" value="1"/>
</dbReference>
<dbReference type="GO" id="GO:0006508">
    <property type="term" value="P:proteolysis"/>
    <property type="evidence" value="ECO:0007669"/>
    <property type="project" value="InterPro"/>
</dbReference>
<dbReference type="Proteomes" id="UP000245468">
    <property type="component" value="Chromosome"/>
</dbReference>
<dbReference type="Pfam" id="PF00930">
    <property type="entry name" value="DPPIV_N"/>
    <property type="match status" value="1"/>
</dbReference>
<dbReference type="KEGG" id="psez:HME7025_00449"/>
<feature type="domain" description="Dipeptidylpeptidase IV N-terminal" evidence="4">
    <location>
        <begin position="98"/>
        <end position="442"/>
    </location>
</feature>
<keyword evidence="5" id="KW-0378">Hydrolase</keyword>
<keyword evidence="6" id="KW-1185">Reference proteome</keyword>
<dbReference type="PANTHER" id="PTHR11731:SF193">
    <property type="entry name" value="DIPEPTIDYL PEPTIDASE 9"/>
    <property type="match status" value="1"/>
</dbReference>
<feature type="domain" description="Peptidase S9 prolyl oligopeptidase catalytic" evidence="3">
    <location>
        <begin position="530"/>
        <end position="728"/>
    </location>
</feature>
<evidence type="ECO:0000256" key="2">
    <source>
        <dbReference type="SAM" id="SignalP"/>
    </source>
</evidence>